<evidence type="ECO:0000313" key="2">
    <source>
        <dbReference type="EMBL" id="MFC4819535.1"/>
    </source>
</evidence>
<evidence type="ECO:0008006" key="4">
    <source>
        <dbReference type="Google" id="ProtNLM"/>
    </source>
</evidence>
<name>A0ABV9QQE4_9GAMM</name>
<dbReference type="EMBL" id="JBHSHD010000004">
    <property type="protein sequence ID" value="MFC4819535.1"/>
    <property type="molecule type" value="Genomic_DNA"/>
</dbReference>
<organism evidence="2 3">
    <name type="scientific">Dokdonella ginsengisoli</name>
    <dbReference type="NCBI Taxonomy" id="363846"/>
    <lineage>
        <taxon>Bacteria</taxon>
        <taxon>Pseudomonadati</taxon>
        <taxon>Pseudomonadota</taxon>
        <taxon>Gammaproteobacteria</taxon>
        <taxon>Lysobacterales</taxon>
        <taxon>Rhodanobacteraceae</taxon>
        <taxon>Dokdonella</taxon>
    </lineage>
</organism>
<keyword evidence="3" id="KW-1185">Reference proteome</keyword>
<evidence type="ECO:0000256" key="1">
    <source>
        <dbReference type="SAM" id="Phobius"/>
    </source>
</evidence>
<reference evidence="3" key="1">
    <citation type="journal article" date="2019" name="Int. J. Syst. Evol. Microbiol.">
        <title>The Global Catalogue of Microorganisms (GCM) 10K type strain sequencing project: providing services to taxonomists for standard genome sequencing and annotation.</title>
        <authorList>
            <consortium name="The Broad Institute Genomics Platform"/>
            <consortium name="The Broad Institute Genome Sequencing Center for Infectious Disease"/>
            <person name="Wu L."/>
            <person name="Ma J."/>
        </authorList>
    </citation>
    <scope>NUCLEOTIDE SEQUENCE [LARGE SCALE GENOMIC DNA]</scope>
    <source>
        <strain evidence="3">CCUG 30340</strain>
    </source>
</reference>
<accession>A0ABV9QQE4</accession>
<keyword evidence="1" id="KW-1133">Transmembrane helix</keyword>
<gene>
    <name evidence="2" type="ORF">ACFO6Q_04325</name>
</gene>
<evidence type="ECO:0000313" key="3">
    <source>
        <dbReference type="Proteomes" id="UP001595886"/>
    </source>
</evidence>
<feature type="transmembrane region" description="Helical" evidence="1">
    <location>
        <begin position="99"/>
        <end position="118"/>
    </location>
</feature>
<keyword evidence="1" id="KW-0472">Membrane</keyword>
<comment type="caution">
    <text evidence="2">The sequence shown here is derived from an EMBL/GenBank/DDBJ whole genome shotgun (WGS) entry which is preliminary data.</text>
</comment>
<dbReference type="RefSeq" id="WP_380019316.1">
    <property type="nucleotide sequence ID" value="NZ_JBHSHD010000004.1"/>
</dbReference>
<keyword evidence="1" id="KW-0812">Transmembrane</keyword>
<proteinExistence type="predicted"/>
<protein>
    <recommendedName>
        <fullName evidence="4">Cation transporter</fullName>
    </recommendedName>
</protein>
<feature type="transmembrane region" description="Helical" evidence="1">
    <location>
        <begin position="62"/>
        <end position="79"/>
    </location>
</feature>
<dbReference type="Proteomes" id="UP001595886">
    <property type="component" value="Unassembled WGS sequence"/>
</dbReference>
<feature type="transmembrane region" description="Helical" evidence="1">
    <location>
        <begin position="24"/>
        <end position="50"/>
    </location>
</feature>
<sequence length="119" mass="12886">MPAAHESHPHADTRHVNRTLEADLCIHIFTASAALVGVCLTVIGLLHIVTATTKVATIGDDLLAADATLFMLACVLAYWALRSRSSRRMHRLERVADAIFLAGLLLMTIVCGVITWAIL</sequence>